<reference evidence="5 6" key="1">
    <citation type="submission" date="2024-02" db="EMBL/GenBank/DDBJ databases">
        <title>High-quality chromosome-scale genome assembly of Pensacola bahiagrass (Paspalum notatum Flugge var. saurae).</title>
        <authorList>
            <person name="Vega J.M."/>
            <person name="Podio M."/>
            <person name="Orjuela J."/>
            <person name="Siena L.A."/>
            <person name="Pessino S.C."/>
            <person name="Combes M.C."/>
            <person name="Mariac C."/>
            <person name="Albertini E."/>
            <person name="Pupilli F."/>
            <person name="Ortiz J.P.A."/>
            <person name="Leblanc O."/>
        </authorList>
    </citation>
    <scope>NUCLEOTIDE SEQUENCE [LARGE SCALE GENOMIC DNA]</scope>
    <source>
        <strain evidence="5">R1</strain>
        <tissue evidence="5">Leaf</tissue>
    </source>
</reference>
<evidence type="ECO:0000256" key="3">
    <source>
        <dbReference type="ARBA" id="ARBA00022786"/>
    </source>
</evidence>
<dbReference type="AlphaFoldDB" id="A0AAQ3V251"/>
<dbReference type="InterPro" id="IPR000719">
    <property type="entry name" value="Prot_kinase_dom"/>
</dbReference>
<dbReference type="Proteomes" id="UP001341281">
    <property type="component" value="Chromosome 10"/>
</dbReference>
<keyword evidence="3" id="KW-0833">Ubl conjugation pathway</keyword>
<dbReference type="EC" id="2.3.2.27" evidence="2"/>
<dbReference type="Pfam" id="PF00069">
    <property type="entry name" value="Pkinase"/>
    <property type="match status" value="1"/>
</dbReference>
<dbReference type="PIRSF" id="PIRSF000654">
    <property type="entry name" value="Integrin-linked_kinase"/>
    <property type="match status" value="1"/>
</dbReference>
<organism evidence="5 6">
    <name type="scientific">Paspalum notatum var. saurae</name>
    <dbReference type="NCBI Taxonomy" id="547442"/>
    <lineage>
        <taxon>Eukaryota</taxon>
        <taxon>Viridiplantae</taxon>
        <taxon>Streptophyta</taxon>
        <taxon>Embryophyta</taxon>
        <taxon>Tracheophyta</taxon>
        <taxon>Spermatophyta</taxon>
        <taxon>Magnoliopsida</taxon>
        <taxon>Liliopsida</taxon>
        <taxon>Poales</taxon>
        <taxon>Poaceae</taxon>
        <taxon>PACMAD clade</taxon>
        <taxon>Panicoideae</taxon>
        <taxon>Andropogonodae</taxon>
        <taxon>Paspaleae</taxon>
        <taxon>Paspalinae</taxon>
        <taxon>Paspalum</taxon>
    </lineage>
</organism>
<evidence type="ECO:0000313" key="6">
    <source>
        <dbReference type="Proteomes" id="UP001341281"/>
    </source>
</evidence>
<gene>
    <name evidence="5" type="ORF">U9M48_045025</name>
</gene>
<dbReference type="InterPro" id="IPR008271">
    <property type="entry name" value="Ser/Thr_kinase_AS"/>
</dbReference>
<protein>
    <recommendedName>
        <fullName evidence="2">RING-type E3 ubiquitin transferase</fullName>
        <ecNumber evidence="2">2.3.2.27</ecNumber>
    </recommendedName>
</protein>
<dbReference type="GO" id="GO:0004672">
    <property type="term" value="F:protein kinase activity"/>
    <property type="evidence" value="ECO:0007669"/>
    <property type="project" value="InterPro"/>
</dbReference>
<dbReference type="PANTHER" id="PTHR45647">
    <property type="entry name" value="OS02G0152300 PROTEIN"/>
    <property type="match status" value="1"/>
</dbReference>
<comment type="catalytic activity">
    <reaction evidence="1">
        <text>S-ubiquitinyl-[E2 ubiquitin-conjugating enzyme]-L-cysteine + [acceptor protein]-L-lysine = [E2 ubiquitin-conjugating enzyme]-L-cysteine + N(6)-ubiquitinyl-[acceptor protein]-L-lysine.</text>
        <dbReference type="EC" id="2.3.2.27"/>
    </reaction>
</comment>
<dbReference type="SMART" id="SM00220">
    <property type="entry name" value="S_TKc"/>
    <property type="match status" value="1"/>
</dbReference>
<dbReference type="GO" id="GO:0061630">
    <property type="term" value="F:ubiquitin protein ligase activity"/>
    <property type="evidence" value="ECO:0007669"/>
    <property type="project" value="UniProtKB-EC"/>
</dbReference>
<dbReference type="Gene3D" id="1.10.510.10">
    <property type="entry name" value="Transferase(Phosphotransferase) domain 1"/>
    <property type="match status" value="1"/>
</dbReference>
<dbReference type="Gene3D" id="3.30.200.20">
    <property type="entry name" value="Phosphorylase Kinase, domain 1"/>
    <property type="match status" value="1"/>
</dbReference>
<name>A0AAQ3V251_PASNO</name>
<evidence type="ECO:0000259" key="4">
    <source>
        <dbReference type="PROSITE" id="PS50011"/>
    </source>
</evidence>
<accession>A0AAQ3V251</accession>
<feature type="domain" description="Protein kinase" evidence="4">
    <location>
        <begin position="32"/>
        <end position="289"/>
    </location>
</feature>
<evidence type="ECO:0000256" key="1">
    <source>
        <dbReference type="ARBA" id="ARBA00000900"/>
    </source>
</evidence>
<dbReference type="PROSITE" id="PS00108">
    <property type="entry name" value="PROTEIN_KINASE_ST"/>
    <property type="match status" value="1"/>
</dbReference>
<dbReference type="InterPro" id="IPR011009">
    <property type="entry name" value="Kinase-like_dom_sf"/>
</dbReference>
<dbReference type="PROSITE" id="PS50011">
    <property type="entry name" value="PROTEIN_KINASE_DOM"/>
    <property type="match status" value="1"/>
</dbReference>
<evidence type="ECO:0000313" key="5">
    <source>
        <dbReference type="EMBL" id="WVZ99774.1"/>
    </source>
</evidence>
<evidence type="ECO:0000256" key="2">
    <source>
        <dbReference type="ARBA" id="ARBA00012483"/>
    </source>
</evidence>
<dbReference type="PANTHER" id="PTHR45647:SF18">
    <property type="entry name" value="U-BOX DOMAIN-CONTAINING PROTEIN 33"/>
    <property type="match status" value="1"/>
</dbReference>
<keyword evidence="6" id="KW-1185">Reference proteome</keyword>
<sequence length="289" mass="32970">MNPTASREQNRQHQVNIIELSYYELKQATNNFHHSNKIGQGGFGPVYFGKLRGQNVAVKMFNPHGRQGHFKFEQEALILSSVRHPNIVKLFGLCSESMALVYEYLSNGSLERNLRVLAWQDRVRIIQEVRSALIYLHFNRPYAIVHSDIKPANMLLDGHNMSRLGDFGTARLLRQAGKKNINRMTIPMGTTGYMDPIYLKTQMLSTQADIYSFGIIILQLLTGRESVFGITDEVKKWIGNKECPRRIFDENAGSWPYVEAKQLLCVALQCCDCDELKRRPSLTSGCWGL</sequence>
<dbReference type="SUPFAM" id="SSF56112">
    <property type="entry name" value="Protein kinase-like (PK-like)"/>
    <property type="match status" value="1"/>
</dbReference>
<dbReference type="GO" id="GO:0005524">
    <property type="term" value="F:ATP binding"/>
    <property type="evidence" value="ECO:0007669"/>
    <property type="project" value="InterPro"/>
</dbReference>
<proteinExistence type="predicted"/>
<dbReference type="InterPro" id="IPR051348">
    <property type="entry name" value="U-box_ubiquitin_ligases"/>
</dbReference>
<dbReference type="EMBL" id="CP144754">
    <property type="protein sequence ID" value="WVZ99774.1"/>
    <property type="molecule type" value="Genomic_DNA"/>
</dbReference>